<dbReference type="PANTHER" id="PTHR12947:SF13">
    <property type="entry name" value="FI19924P1"/>
    <property type="match status" value="1"/>
</dbReference>
<dbReference type="PROSITE" id="PS50249">
    <property type="entry name" value="MPN"/>
    <property type="match status" value="1"/>
</dbReference>
<keyword evidence="3" id="KW-0645">Protease</keyword>
<reference evidence="13" key="1">
    <citation type="submission" date="2016-06" db="UniProtKB">
        <authorList>
            <consortium name="WormBaseParasite"/>
        </authorList>
    </citation>
    <scope>IDENTIFICATION</scope>
</reference>
<dbReference type="SUPFAM" id="SSF140856">
    <property type="entry name" value="USP8 N-terminal domain-like"/>
    <property type="match status" value="1"/>
</dbReference>
<evidence type="ECO:0000256" key="3">
    <source>
        <dbReference type="ARBA" id="ARBA00022670"/>
    </source>
</evidence>
<evidence type="ECO:0000256" key="1">
    <source>
        <dbReference type="ARBA" id="ARBA00001947"/>
    </source>
</evidence>
<dbReference type="Pfam" id="PF08969">
    <property type="entry name" value="USP8_dimer"/>
    <property type="match status" value="1"/>
</dbReference>
<dbReference type="GO" id="GO:0070536">
    <property type="term" value="P:protein K63-linked deubiquitination"/>
    <property type="evidence" value="ECO:0007669"/>
    <property type="project" value="InterPro"/>
</dbReference>
<comment type="similarity">
    <text evidence="2">Belongs to the peptidase M67C family.</text>
</comment>
<dbReference type="EMBL" id="UZAM01016638">
    <property type="protein sequence ID" value="VDP44132.1"/>
    <property type="molecule type" value="Genomic_DNA"/>
</dbReference>
<keyword evidence="12" id="KW-1185">Reference proteome</keyword>
<evidence type="ECO:0000313" key="11">
    <source>
        <dbReference type="EMBL" id="VDP44132.1"/>
    </source>
</evidence>
<dbReference type="AlphaFoldDB" id="A0A183J7T3"/>
<dbReference type="GO" id="GO:0140492">
    <property type="term" value="F:metal-dependent deubiquitinase activity"/>
    <property type="evidence" value="ECO:0007669"/>
    <property type="project" value="InterPro"/>
</dbReference>
<dbReference type="InterPro" id="IPR044098">
    <property type="entry name" value="STAMBP/STALP-like_MPN"/>
</dbReference>
<evidence type="ECO:0000256" key="7">
    <source>
        <dbReference type="ARBA" id="ARBA00022833"/>
    </source>
</evidence>
<dbReference type="Pfam" id="PF01398">
    <property type="entry name" value="JAB"/>
    <property type="match status" value="1"/>
</dbReference>
<dbReference type="InterPro" id="IPR015063">
    <property type="entry name" value="USP8_dimer"/>
</dbReference>
<keyword evidence="5" id="KW-0833">Ubl conjugation pathway</keyword>
<comment type="cofactor">
    <cofactor evidence="1">
        <name>Zn(2+)</name>
        <dbReference type="ChEBI" id="CHEBI:29105"/>
    </cofactor>
</comment>
<dbReference type="Gene3D" id="1.20.58.80">
    <property type="entry name" value="Phosphotransferase system, lactose/cellobiose-type IIA subunit"/>
    <property type="match status" value="1"/>
</dbReference>
<evidence type="ECO:0000259" key="10">
    <source>
        <dbReference type="PROSITE" id="PS50249"/>
    </source>
</evidence>
<reference evidence="11 12" key="2">
    <citation type="submission" date="2018-11" db="EMBL/GenBank/DDBJ databases">
        <authorList>
            <consortium name="Pathogen Informatics"/>
        </authorList>
    </citation>
    <scope>NUCLEOTIDE SEQUENCE [LARGE SCALE GENOMIC DNA]</scope>
</reference>
<dbReference type="WBParaSite" id="SBAD_0001232801-mRNA-1">
    <property type="protein sequence ID" value="SBAD_0001232801-mRNA-1"/>
    <property type="gene ID" value="SBAD_0001232801"/>
</dbReference>
<feature type="domain" description="MPN" evidence="10">
    <location>
        <begin position="209"/>
        <end position="354"/>
    </location>
</feature>
<dbReference type="GO" id="GO:0005768">
    <property type="term" value="C:endosome"/>
    <property type="evidence" value="ECO:0007669"/>
    <property type="project" value="TreeGrafter"/>
</dbReference>
<dbReference type="OrthoDB" id="3640at2759"/>
<keyword evidence="4" id="KW-0479">Metal-binding</keyword>
<dbReference type="InterPro" id="IPR037518">
    <property type="entry name" value="MPN"/>
</dbReference>
<keyword evidence="8" id="KW-0482">Metalloprotease</keyword>
<gene>
    <name evidence="11" type="ORF">SBAD_LOCUS11931</name>
</gene>
<evidence type="ECO:0000256" key="4">
    <source>
        <dbReference type="ARBA" id="ARBA00022723"/>
    </source>
</evidence>
<dbReference type="SMART" id="SM00232">
    <property type="entry name" value="JAB_MPN"/>
    <property type="match status" value="1"/>
</dbReference>
<dbReference type="GO" id="GO:0061578">
    <property type="term" value="F:K63-linked deubiquitinase activity"/>
    <property type="evidence" value="ECO:0007669"/>
    <property type="project" value="InterPro"/>
</dbReference>
<evidence type="ECO:0000256" key="8">
    <source>
        <dbReference type="ARBA" id="ARBA00023049"/>
    </source>
</evidence>
<organism evidence="13">
    <name type="scientific">Soboliphyme baturini</name>
    <dbReference type="NCBI Taxonomy" id="241478"/>
    <lineage>
        <taxon>Eukaryota</taxon>
        <taxon>Metazoa</taxon>
        <taxon>Ecdysozoa</taxon>
        <taxon>Nematoda</taxon>
        <taxon>Enoplea</taxon>
        <taxon>Dorylaimia</taxon>
        <taxon>Dioctophymatida</taxon>
        <taxon>Dioctophymatoidea</taxon>
        <taxon>Soboliphymatidae</taxon>
        <taxon>Soboliphyme</taxon>
    </lineage>
</organism>
<sequence length="387" mass="44201">MNSETLWFDPKTRVKELIDRASQITFRHDTPLRRYLHSAKQMLQIARESENANQEMALKHYARYITLIVEKIPEHPEYQKFCKAEKDKFLKLIENTKEACNAAERLKMKIQAVYEEQKLELEAKMEKAAAEEAKVCEDHDVSDSFNDSEDRHEHLHLPMSSDSKTDNEKTSTDVNCQRMPIVDRTTKPGYKTKSSSVPRISTYSDLSPVTIPEKLIHRFLRAAENNTKNDIETCGILCGKLVNGTFEVSHLIVPKQSGTSTSCNAEDEKDFFALQIQHDLLQLGWIHVTCFFLSYRSISGENFKTHPTQTAFLSSVDLHTHCSYQLMFPEAVAVVCSPKHNQIGVFMLTPESGMKEVSACNETGFHPHTQDPPLFQVDFHSLLLSPH</sequence>
<dbReference type="SUPFAM" id="SSF102712">
    <property type="entry name" value="JAB1/MPN domain"/>
    <property type="match status" value="1"/>
</dbReference>
<dbReference type="GO" id="GO:0016020">
    <property type="term" value="C:membrane"/>
    <property type="evidence" value="ECO:0007669"/>
    <property type="project" value="TreeGrafter"/>
</dbReference>
<dbReference type="GO" id="GO:0046872">
    <property type="term" value="F:metal ion binding"/>
    <property type="evidence" value="ECO:0007669"/>
    <property type="project" value="UniProtKB-KW"/>
</dbReference>
<evidence type="ECO:0000313" key="13">
    <source>
        <dbReference type="WBParaSite" id="SBAD_0001232801-mRNA-1"/>
    </source>
</evidence>
<accession>A0A183J7T3</accession>
<proteinExistence type="inferred from homology"/>
<protein>
    <submittedName>
        <fullName evidence="13">MPN domain-containing protein</fullName>
    </submittedName>
</protein>
<dbReference type="InterPro" id="IPR000555">
    <property type="entry name" value="JAMM/MPN+_dom"/>
</dbReference>
<dbReference type="PANTHER" id="PTHR12947">
    <property type="entry name" value="AMSH-LIKE PROTEASE"/>
    <property type="match status" value="1"/>
</dbReference>
<dbReference type="CDD" id="cd08066">
    <property type="entry name" value="MPN_AMSH_like"/>
    <property type="match status" value="1"/>
</dbReference>
<evidence type="ECO:0000313" key="12">
    <source>
        <dbReference type="Proteomes" id="UP000270296"/>
    </source>
</evidence>
<name>A0A183J7T3_9BILA</name>
<dbReference type="GO" id="GO:0006508">
    <property type="term" value="P:proteolysis"/>
    <property type="evidence" value="ECO:0007669"/>
    <property type="project" value="UniProtKB-KW"/>
</dbReference>
<feature type="compositionally biased region" description="Basic and acidic residues" evidence="9">
    <location>
        <begin position="139"/>
        <end position="156"/>
    </location>
</feature>
<evidence type="ECO:0000256" key="6">
    <source>
        <dbReference type="ARBA" id="ARBA00022801"/>
    </source>
</evidence>
<evidence type="ECO:0000256" key="2">
    <source>
        <dbReference type="ARBA" id="ARBA00010981"/>
    </source>
</evidence>
<keyword evidence="6" id="KW-0378">Hydrolase</keyword>
<feature type="region of interest" description="Disordered" evidence="9">
    <location>
        <begin position="139"/>
        <end position="172"/>
    </location>
</feature>
<keyword evidence="7" id="KW-0862">Zinc</keyword>
<dbReference type="Gene3D" id="3.40.140.10">
    <property type="entry name" value="Cytidine Deaminase, domain 2"/>
    <property type="match status" value="1"/>
</dbReference>
<dbReference type="Proteomes" id="UP000270296">
    <property type="component" value="Unassembled WGS sequence"/>
</dbReference>
<evidence type="ECO:0000256" key="9">
    <source>
        <dbReference type="SAM" id="MobiDB-lite"/>
    </source>
</evidence>
<evidence type="ECO:0000256" key="5">
    <source>
        <dbReference type="ARBA" id="ARBA00022786"/>
    </source>
</evidence>